<dbReference type="SMART" id="SM01221">
    <property type="entry name" value="FTCD"/>
    <property type="match status" value="1"/>
</dbReference>
<dbReference type="InterPro" id="IPR013802">
    <property type="entry name" value="Formiminotransferase_C"/>
</dbReference>
<dbReference type="EC" id="2.1.2.5" evidence="2"/>
<dbReference type="EMBL" id="VSSQ01068191">
    <property type="protein sequence ID" value="MPN20430.1"/>
    <property type="molecule type" value="Genomic_DNA"/>
</dbReference>
<organism evidence="2">
    <name type="scientific">bioreactor metagenome</name>
    <dbReference type="NCBI Taxonomy" id="1076179"/>
    <lineage>
        <taxon>unclassified sequences</taxon>
        <taxon>metagenomes</taxon>
        <taxon>ecological metagenomes</taxon>
    </lineage>
</organism>
<evidence type="ECO:0000259" key="1">
    <source>
        <dbReference type="SMART" id="SM01221"/>
    </source>
</evidence>
<dbReference type="GO" id="GO:0005542">
    <property type="term" value="F:folic acid binding"/>
    <property type="evidence" value="ECO:0007669"/>
    <property type="project" value="InterPro"/>
</dbReference>
<feature type="domain" description="Formiminotransferase C-terminal subdomain" evidence="1">
    <location>
        <begin position="33"/>
        <end position="148"/>
    </location>
</feature>
<sequence length="158" mass="16866">MPAKLKLAEWAPDFGGREIHPTAGVVAVGARKPLVAFNVNLDTDNVEVAKEIAKVVRASSGGFRGIKALGLLPVPGGRAQVSMNVVDYEAAPLYRAVEVIRMEAARWGARVMGTELVGLTPAKALIDSAAYYLQLEGFEGRRQVLEYHLIGSGGGKHE</sequence>
<dbReference type="AlphaFoldDB" id="A0A645G3D8"/>
<dbReference type="InterPro" id="IPR051623">
    <property type="entry name" value="FTCD"/>
</dbReference>
<dbReference type="InterPro" id="IPR022384">
    <property type="entry name" value="FormiminoTrfase_cat_dom_sf"/>
</dbReference>
<name>A0A645G3D8_9ZZZZ</name>
<gene>
    <name evidence="2" type="ORF">SDC9_167809</name>
</gene>
<dbReference type="InterPro" id="IPR037070">
    <property type="entry name" value="Formiminotransferase_C_sf"/>
</dbReference>
<dbReference type="SUPFAM" id="SSF55116">
    <property type="entry name" value="Formiminotransferase domain of formiminotransferase-cyclodeaminase"/>
    <property type="match status" value="2"/>
</dbReference>
<dbReference type="Pfam" id="PF02971">
    <property type="entry name" value="FTCD"/>
    <property type="match status" value="1"/>
</dbReference>
<evidence type="ECO:0000313" key="2">
    <source>
        <dbReference type="EMBL" id="MPN20430.1"/>
    </source>
</evidence>
<comment type="caution">
    <text evidence="2">The sequence shown here is derived from an EMBL/GenBank/DDBJ whole genome shotgun (WGS) entry which is preliminary data.</text>
</comment>
<protein>
    <submittedName>
        <fullName evidence="2">Glutamate formimidoyltransferase</fullName>
        <ecNumber evidence="2">2.1.2.5</ecNumber>
    </submittedName>
</protein>
<dbReference type="Gene3D" id="3.30.70.670">
    <property type="entry name" value="Formiminotransferase, C-terminal subdomain"/>
    <property type="match status" value="1"/>
</dbReference>
<dbReference type="PANTHER" id="PTHR12234">
    <property type="entry name" value="FORMIMINOTRANSFERASE-CYCLODEAMINASE"/>
    <property type="match status" value="1"/>
</dbReference>
<accession>A0A645G3D8</accession>
<keyword evidence="2" id="KW-0808">Transferase</keyword>
<reference evidence="2" key="1">
    <citation type="submission" date="2019-08" db="EMBL/GenBank/DDBJ databases">
        <authorList>
            <person name="Kucharzyk K."/>
            <person name="Murdoch R.W."/>
            <person name="Higgins S."/>
            <person name="Loffler F."/>
        </authorList>
    </citation>
    <scope>NUCLEOTIDE SEQUENCE</scope>
</reference>
<proteinExistence type="predicted"/>
<dbReference type="PANTHER" id="PTHR12234:SF8">
    <property type="entry name" value="FORMIMINOTRANSFERASE-CYCLODEAMINASE"/>
    <property type="match status" value="1"/>
</dbReference>
<dbReference type="GO" id="GO:0030409">
    <property type="term" value="F:glutamate formimidoyltransferase activity"/>
    <property type="evidence" value="ECO:0007669"/>
    <property type="project" value="UniProtKB-EC"/>
</dbReference>